<keyword evidence="3" id="KW-1185">Reference proteome</keyword>
<reference evidence="2 3" key="1">
    <citation type="journal article" date="2011" name="J. Bacteriol.">
        <title>Complete Genome Sequence of the Aerobic Marine Methanotroph Methylomonas methanica MC09.</title>
        <authorList>
            <person name="Boden R."/>
            <person name="Cunliffe M."/>
            <person name="Scanlan J."/>
            <person name="Moussard H."/>
            <person name="Kits K.D."/>
            <person name="Klotz M.G."/>
            <person name="Jetten M.S."/>
            <person name="Vuilleumier S."/>
            <person name="Han J."/>
            <person name="Peters L."/>
            <person name="Mikhailova N."/>
            <person name="Teshima H."/>
            <person name="Tapia R."/>
            <person name="Kyrpides N."/>
            <person name="Ivanova N."/>
            <person name="Pagani I."/>
            <person name="Cheng J.F."/>
            <person name="Goodwin L."/>
            <person name="Han C."/>
            <person name="Hauser L."/>
            <person name="Land M.L."/>
            <person name="Lapidus A."/>
            <person name="Lucas S."/>
            <person name="Pitluck S."/>
            <person name="Woyke T."/>
            <person name="Stein L."/>
            <person name="Murrell J.C."/>
        </authorList>
    </citation>
    <scope>NUCLEOTIDE SEQUENCE [LARGE SCALE GENOMIC DNA]</scope>
    <source>
        <strain evidence="2 3">MC09</strain>
    </source>
</reference>
<dbReference type="GO" id="GO:0004497">
    <property type="term" value="F:monooxygenase activity"/>
    <property type="evidence" value="ECO:0007669"/>
    <property type="project" value="UniProtKB-KW"/>
</dbReference>
<evidence type="ECO:0000259" key="1">
    <source>
        <dbReference type="Pfam" id="PF01494"/>
    </source>
</evidence>
<dbReference type="PANTHER" id="PTHR43747:SF1">
    <property type="entry name" value="SLR1998 PROTEIN"/>
    <property type="match status" value="1"/>
</dbReference>
<dbReference type="eggNOG" id="COG0644">
    <property type="taxonomic scope" value="Bacteria"/>
</dbReference>
<reference key="2">
    <citation type="submission" date="2011-05" db="EMBL/GenBank/DDBJ databases">
        <title>Complete genome sequence of the aerobic marine methanotroph Methylomonas methanica MC09.</title>
        <authorList>
            <person name="Boden R."/>
            <person name="Cunliffe M."/>
            <person name="Scanlan J."/>
            <person name="Moussard H."/>
            <person name="Kits K.D."/>
            <person name="Klotz M."/>
            <person name="Jetten M."/>
            <person name="Vuilleumier S."/>
            <person name="Han J."/>
            <person name="Peters L."/>
            <person name="Mikhailova N."/>
            <person name="Teshima H."/>
            <person name="Tapia R."/>
            <person name="Kyrpides N."/>
            <person name="Ivanova N."/>
            <person name="Pagani I."/>
            <person name="Cheng J.-F."/>
            <person name="Goodwin L."/>
            <person name="Han C."/>
            <person name="Hauser L."/>
            <person name="Land M."/>
            <person name="Lapidus A."/>
            <person name="Lucas S."/>
            <person name="Pitluck S."/>
            <person name="Woyke T."/>
            <person name="Stein L.Y."/>
            <person name="Murrell C."/>
        </authorList>
    </citation>
    <scope>NUCLEOTIDE SEQUENCE</scope>
    <source>
        <strain>MC09</strain>
    </source>
</reference>
<dbReference type="Proteomes" id="UP000008888">
    <property type="component" value="Chromosome"/>
</dbReference>
<evidence type="ECO:0000313" key="2">
    <source>
        <dbReference type="EMBL" id="AEG02525.1"/>
    </source>
</evidence>
<proteinExistence type="predicted"/>
<dbReference type="STRING" id="857087.Metme_4174"/>
<gene>
    <name evidence="2" type="ordered locus">Metme_4174</name>
</gene>
<dbReference type="SUPFAM" id="SSF51905">
    <property type="entry name" value="FAD/NAD(P)-binding domain"/>
    <property type="match status" value="1"/>
</dbReference>
<dbReference type="Gene3D" id="3.50.50.60">
    <property type="entry name" value="FAD/NAD(P)-binding domain"/>
    <property type="match status" value="1"/>
</dbReference>
<dbReference type="EMBL" id="CP002738">
    <property type="protein sequence ID" value="AEG02525.1"/>
    <property type="molecule type" value="Genomic_DNA"/>
</dbReference>
<dbReference type="KEGG" id="mmt:Metme_4174"/>
<dbReference type="InterPro" id="IPR002938">
    <property type="entry name" value="FAD-bd"/>
</dbReference>
<reference evidence="3" key="3">
    <citation type="submission" date="2011-05" db="EMBL/GenBank/DDBJ databases">
        <title>Complete sequence of Methylomonas methanica MC09.</title>
        <authorList>
            <consortium name="US DOE Joint Genome Institute"/>
            <person name="Lucas S."/>
            <person name="Han J."/>
            <person name="Lapidus A."/>
            <person name="Cheng J.-F."/>
            <person name="Goodwin L."/>
            <person name="Pitluck S."/>
            <person name="Peters L."/>
            <person name="Mikhailova N."/>
            <person name="Teshima H."/>
            <person name="Han C."/>
            <person name="Tapia R."/>
            <person name="Land M."/>
            <person name="Hauser L."/>
            <person name="Kyrpides N."/>
            <person name="Ivanova N."/>
            <person name="Pagani I."/>
            <person name="Stein L."/>
            <person name="Woyke T."/>
        </authorList>
    </citation>
    <scope>NUCLEOTIDE SEQUENCE [LARGE SCALE GENOMIC DNA]</scope>
    <source>
        <strain evidence="3">MC09</strain>
    </source>
</reference>
<dbReference type="AlphaFoldDB" id="G0A1A5"/>
<dbReference type="HOGENOM" id="CLU_024648_4_1_6"/>
<protein>
    <submittedName>
        <fullName evidence="2">Monooxygenase FAD-binding protein</fullName>
    </submittedName>
</protein>
<keyword evidence="2" id="KW-0503">Monooxygenase</keyword>
<dbReference type="Pfam" id="PF01494">
    <property type="entry name" value="FAD_binding_3"/>
    <property type="match status" value="1"/>
</dbReference>
<organism evidence="2 3">
    <name type="scientific">Methylomonas methanica (strain DSM 25384 / MC09)</name>
    <dbReference type="NCBI Taxonomy" id="857087"/>
    <lineage>
        <taxon>Bacteria</taxon>
        <taxon>Pseudomonadati</taxon>
        <taxon>Pseudomonadota</taxon>
        <taxon>Gammaproteobacteria</taxon>
        <taxon>Methylococcales</taxon>
        <taxon>Methylococcaceae</taxon>
        <taxon>Methylomonas</taxon>
    </lineage>
</organism>
<evidence type="ECO:0000313" key="3">
    <source>
        <dbReference type="Proteomes" id="UP000008888"/>
    </source>
</evidence>
<dbReference type="GO" id="GO:0071949">
    <property type="term" value="F:FAD binding"/>
    <property type="evidence" value="ECO:0007669"/>
    <property type="project" value="InterPro"/>
</dbReference>
<dbReference type="PANTHER" id="PTHR43747">
    <property type="entry name" value="FAD-BINDING PROTEIN"/>
    <property type="match status" value="1"/>
</dbReference>
<dbReference type="RefSeq" id="WP_013820740.1">
    <property type="nucleotide sequence ID" value="NC_015572.1"/>
</dbReference>
<name>G0A1A5_METMM</name>
<keyword evidence="2" id="KW-0560">Oxidoreductase</keyword>
<dbReference type="InterPro" id="IPR036188">
    <property type="entry name" value="FAD/NAD-bd_sf"/>
</dbReference>
<dbReference type="InterPro" id="IPR050816">
    <property type="entry name" value="Flavin-dep_Halogenase_NPB"/>
</dbReference>
<feature type="domain" description="FAD-binding" evidence="1">
    <location>
        <begin position="16"/>
        <end position="249"/>
    </location>
</feature>
<accession>G0A1A5</accession>
<sequence>MPNFILTEPNSQLTMDTDVLIIGAGPAGSVAAQMLNRLGHHVVILESQQFPRFSIGESLLPQCMAFLEAADMLDAVGAENFQFKNGAAFSHAGKLTEFDFRDKFTPGWGTTFQVPRGRFDQVLADTAEKSGVAIHYQHKIVAANFDNPDLACLTSVDTSGAARNWTARMVLDASGFGRVLPKLLGLETPSSLPARQALFTHVEDRITTPNYDRDKILIAIHPDHHHIWYWLIPFSNGRSSLGVVVPQGFLENREGTPLEMLRDLTFQEPRLAELLADSRFDTPANQIGGYSANVSRLAGDGFALLGNAGEFLDPVFSSGVTIALKSAALAAPLVDRQLRGQTVDWQTEYEHALRKGIDVFRAYVEAWYDGRFQRIIFEPVQLASVKAMVCSILAGYAWDDNNPMTQRCGKRIAAIAEICPPL</sequence>